<name>A0A7X1NT10_9MICC</name>
<evidence type="ECO:0000313" key="3">
    <source>
        <dbReference type="Proteomes" id="UP000326464"/>
    </source>
</evidence>
<dbReference type="AlphaFoldDB" id="A0A7X1NT10"/>
<evidence type="ECO:0000256" key="1">
    <source>
        <dbReference type="SAM" id="MobiDB-lite"/>
    </source>
</evidence>
<organism evidence="2 3">
    <name type="scientific">Arthrobacter bussei</name>
    <dbReference type="NCBI Taxonomy" id="2594179"/>
    <lineage>
        <taxon>Bacteria</taxon>
        <taxon>Bacillati</taxon>
        <taxon>Actinomycetota</taxon>
        <taxon>Actinomycetes</taxon>
        <taxon>Micrococcales</taxon>
        <taxon>Micrococcaceae</taxon>
        <taxon>Arthrobacter</taxon>
    </lineage>
</organism>
<dbReference type="OrthoDB" id="5148266at2"/>
<reference evidence="3" key="1">
    <citation type="submission" date="2019-07" db="EMBL/GenBank/DDBJ databases">
        <title>Arthrobacter KR32 sp. nov., isolated from mountain cheese made of cows milk.</title>
        <authorList>
            <person name="Flegler A."/>
        </authorList>
    </citation>
    <scope>NUCLEOTIDE SEQUENCE [LARGE SCALE GENOMIC DNA]</scope>
    <source>
        <strain evidence="3">KR32</strain>
    </source>
</reference>
<gene>
    <name evidence="2" type="ORF">FNH21_16330</name>
</gene>
<dbReference type="EMBL" id="VJXX01000008">
    <property type="protein sequence ID" value="MPY12260.1"/>
    <property type="molecule type" value="Genomic_DNA"/>
</dbReference>
<accession>A0A7X1NT10</accession>
<feature type="region of interest" description="Disordered" evidence="1">
    <location>
        <begin position="43"/>
        <end position="69"/>
    </location>
</feature>
<dbReference type="Proteomes" id="UP000326464">
    <property type="component" value="Unassembled WGS sequence"/>
</dbReference>
<sequence>MANPKRVSLPKRTPVAPQVSPTTVREREAAAIAETVNRDLARLSQPVPVRAPVQPPKERVSSGASPVGKSRLGTSWQAVTFEEAKSAYMVDLDLSDTTPNAFNEWIEAAIVRHARLSPNRRQKVVTAIPPETRDEPPRPRSFDVATSALSAMDEAITEDRQKLAVLNGRSSFVRDAVRAAVADVKQRSGRTELPPAPARLPRRPPK</sequence>
<proteinExistence type="predicted"/>
<feature type="region of interest" description="Disordered" evidence="1">
    <location>
        <begin position="1"/>
        <end position="24"/>
    </location>
</feature>
<keyword evidence="3" id="KW-1185">Reference proteome</keyword>
<feature type="region of interest" description="Disordered" evidence="1">
    <location>
        <begin position="183"/>
        <end position="206"/>
    </location>
</feature>
<protein>
    <submittedName>
        <fullName evidence="2">Uncharacterized protein</fullName>
    </submittedName>
</protein>
<comment type="caution">
    <text evidence="2">The sequence shown here is derived from an EMBL/GenBank/DDBJ whole genome shotgun (WGS) entry which is preliminary data.</text>
</comment>
<evidence type="ECO:0000313" key="2">
    <source>
        <dbReference type="EMBL" id="MPY12260.1"/>
    </source>
</evidence>
<dbReference type="RefSeq" id="WP_152817121.1">
    <property type="nucleotide sequence ID" value="NZ_VJXX01000008.1"/>
</dbReference>